<name>A0ABD2A6V7_VESSQ</name>
<comment type="caution">
    <text evidence="1">The sequence shown here is derived from an EMBL/GenBank/DDBJ whole genome shotgun (WGS) entry which is preliminary data.</text>
</comment>
<sequence>MTRFERVRRGRSKGVRCDNRDNGKDCSVSVLSFARLAAVVTVATLSFNRKNFLESCVYQLVARKGRIEVFEDVADSENVDHSPLDCDRERSESIKQLCSNATNTQVLTAYTYKYIHTYLSKAPRFPLFRALRPVVRTP</sequence>
<dbReference type="EMBL" id="JAUDFV010000154">
    <property type="protein sequence ID" value="KAL2716368.1"/>
    <property type="molecule type" value="Genomic_DNA"/>
</dbReference>
<organism evidence="1 2">
    <name type="scientific">Vespula squamosa</name>
    <name type="common">Southern yellow jacket</name>
    <name type="synonym">Wasp</name>
    <dbReference type="NCBI Taxonomy" id="30214"/>
    <lineage>
        <taxon>Eukaryota</taxon>
        <taxon>Metazoa</taxon>
        <taxon>Ecdysozoa</taxon>
        <taxon>Arthropoda</taxon>
        <taxon>Hexapoda</taxon>
        <taxon>Insecta</taxon>
        <taxon>Pterygota</taxon>
        <taxon>Neoptera</taxon>
        <taxon>Endopterygota</taxon>
        <taxon>Hymenoptera</taxon>
        <taxon>Apocrita</taxon>
        <taxon>Aculeata</taxon>
        <taxon>Vespoidea</taxon>
        <taxon>Vespidae</taxon>
        <taxon>Vespinae</taxon>
        <taxon>Vespula</taxon>
    </lineage>
</organism>
<proteinExistence type="predicted"/>
<dbReference type="Proteomes" id="UP001607302">
    <property type="component" value="Unassembled WGS sequence"/>
</dbReference>
<evidence type="ECO:0000313" key="1">
    <source>
        <dbReference type="EMBL" id="KAL2716368.1"/>
    </source>
</evidence>
<evidence type="ECO:0000313" key="2">
    <source>
        <dbReference type="Proteomes" id="UP001607302"/>
    </source>
</evidence>
<keyword evidence="2" id="KW-1185">Reference proteome</keyword>
<protein>
    <submittedName>
        <fullName evidence="1">Uncharacterized protein</fullName>
    </submittedName>
</protein>
<dbReference type="AlphaFoldDB" id="A0ABD2A6V7"/>
<accession>A0ABD2A6V7</accession>
<reference evidence="1 2" key="1">
    <citation type="journal article" date="2024" name="Ann. Entomol. Soc. Am.">
        <title>Genomic analyses of the southern and eastern yellowjacket wasps (Hymenoptera: Vespidae) reveal evolutionary signatures of social life.</title>
        <authorList>
            <person name="Catto M.A."/>
            <person name="Caine P.B."/>
            <person name="Orr S.E."/>
            <person name="Hunt B.G."/>
            <person name="Goodisman M.A.D."/>
        </authorList>
    </citation>
    <scope>NUCLEOTIDE SEQUENCE [LARGE SCALE GENOMIC DNA]</scope>
    <source>
        <strain evidence="1">233</strain>
        <tissue evidence="1">Head and thorax</tissue>
    </source>
</reference>
<gene>
    <name evidence="1" type="ORF">V1478_014044</name>
</gene>